<dbReference type="PANTHER" id="PTHR10127:SF903">
    <property type="entry name" value="MEPRIN A SUBUNIT"/>
    <property type="match status" value="1"/>
</dbReference>
<reference evidence="6" key="2">
    <citation type="submission" date="2025-09" db="UniProtKB">
        <authorList>
            <consortium name="Ensembl"/>
        </authorList>
    </citation>
    <scope>IDENTIFICATION</scope>
</reference>
<dbReference type="InterPro" id="IPR002083">
    <property type="entry name" value="MATH/TRAF_dom"/>
</dbReference>
<dbReference type="InterPro" id="IPR024079">
    <property type="entry name" value="MetalloPept_cat_dom_sf"/>
</dbReference>
<dbReference type="Gene3D" id="3.40.390.10">
    <property type="entry name" value="Collagenase (Catalytic Domain)"/>
    <property type="match status" value="1"/>
</dbReference>
<evidence type="ECO:0000256" key="2">
    <source>
        <dbReference type="RuleBase" id="RU361183"/>
    </source>
</evidence>
<feature type="binding site" evidence="1">
    <location>
        <position position="111"/>
    </location>
    <ligand>
        <name>Zn(2+)</name>
        <dbReference type="ChEBI" id="CHEBI:29105"/>
        <note>catalytic</note>
    </ligand>
</feature>
<feature type="domain" description="MAM" evidence="4">
    <location>
        <begin position="218"/>
        <end position="336"/>
    </location>
</feature>
<proteinExistence type="predicted"/>
<dbReference type="PROSITE" id="PS51864">
    <property type="entry name" value="ASTACIN"/>
    <property type="match status" value="1"/>
</dbReference>
<dbReference type="SUPFAM" id="SSF55486">
    <property type="entry name" value="Metalloproteases ('zincins'), catalytic domain"/>
    <property type="match status" value="1"/>
</dbReference>
<dbReference type="PANTHER" id="PTHR10127">
    <property type="entry name" value="DISCOIDIN, CUB, EGF, LAMININ , AND ZINC METALLOPROTEASE DOMAIN CONTAINING"/>
    <property type="match status" value="1"/>
</dbReference>
<comment type="cofactor">
    <cofactor evidence="1 2">
        <name>Zn(2+)</name>
        <dbReference type="ChEBI" id="CHEBI:29105"/>
    </cofactor>
    <text evidence="1 2">Binds 1 zinc ion per subunit.</text>
</comment>
<accession>A0A3B5LI77</accession>
<dbReference type="InterPro" id="IPR013320">
    <property type="entry name" value="ConA-like_dom_sf"/>
</dbReference>
<keyword evidence="3" id="KW-0472">Membrane</keyword>
<name>A0A3B5LI77_9TELE</name>
<feature type="domain" description="Peptidase M12A" evidence="5">
    <location>
        <begin position="1"/>
        <end position="205"/>
    </location>
</feature>
<feature type="transmembrane region" description="Helical" evidence="3">
    <location>
        <begin position="7"/>
        <end position="30"/>
    </location>
</feature>
<dbReference type="Ensembl" id="ENSXCOT00000010448.1">
    <property type="protein sequence ID" value="ENSXCOP00000010325.1"/>
    <property type="gene ID" value="ENSXCOG00000007826.1"/>
</dbReference>
<dbReference type="PROSITE" id="PS50060">
    <property type="entry name" value="MAM_2"/>
    <property type="match status" value="1"/>
</dbReference>
<keyword evidence="1 2" id="KW-0479">Metal-binding</keyword>
<evidence type="ECO:0000256" key="3">
    <source>
        <dbReference type="SAM" id="Phobius"/>
    </source>
</evidence>
<keyword evidence="3" id="KW-1133">Transmembrane helix</keyword>
<dbReference type="SMART" id="SM00137">
    <property type="entry name" value="MAM"/>
    <property type="match status" value="1"/>
</dbReference>
<keyword evidence="2" id="KW-0378">Hydrolase</keyword>
<dbReference type="AlphaFoldDB" id="A0A3B5LI77"/>
<organism evidence="6 7">
    <name type="scientific">Xiphophorus couchianus</name>
    <name type="common">Monterrey platyfish</name>
    <dbReference type="NCBI Taxonomy" id="32473"/>
    <lineage>
        <taxon>Eukaryota</taxon>
        <taxon>Metazoa</taxon>
        <taxon>Chordata</taxon>
        <taxon>Craniata</taxon>
        <taxon>Vertebrata</taxon>
        <taxon>Euteleostomi</taxon>
        <taxon>Actinopterygii</taxon>
        <taxon>Neopterygii</taxon>
        <taxon>Teleostei</taxon>
        <taxon>Neoteleostei</taxon>
        <taxon>Acanthomorphata</taxon>
        <taxon>Ovalentaria</taxon>
        <taxon>Atherinomorphae</taxon>
        <taxon>Cyprinodontiformes</taxon>
        <taxon>Poeciliidae</taxon>
        <taxon>Poeciliinae</taxon>
        <taxon>Xiphophorus</taxon>
    </lineage>
</organism>
<comment type="caution">
    <text evidence="1">Lacks conserved residue(s) required for the propagation of feature annotation.</text>
</comment>
<evidence type="ECO:0000259" key="5">
    <source>
        <dbReference type="PROSITE" id="PS51864"/>
    </source>
</evidence>
<dbReference type="InterPro" id="IPR006026">
    <property type="entry name" value="Peptidase_Metallo"/>
</dbReference>
<dbReference type="PRINTS" id="PR00020">
    <property type="entry name" value="MAMDOMAIN"/>
</dbReference>
<evidence type="ECO:0000313" key="7">
    <source>
        <dbReference type="Proteomes" id="UP000261380"/>
    </source>
</evidence>
<dbReference type="SUPFAM" id="SSF49899">
    <property type="entry name" value="Concanavalin A-like lectins/glucanases"/>
    <property type="match status" value="1"/>
</dbReference>
<dbReference type="PRINTS" id="PR00480">
    <property type="entry name" value="ASTACIN"/>
</dbReference>
<dbReference type="GO" id="GO:0004222">
    <property type="term" value="F:metalloendopeptidase activity"/>
    <property type="evidence" value="ECO:0007669"/>
    <property type="project" value="UniProtKB-UniRule"/>
</dbReference>
<dbReference type="Proteomes" id="UP000261380">
    <property type="component" value="Unplaced"/>
</dbReference>
<dbReference type="GeneTree" id="ENSGT00950000183111"/>
<dbReference type="Pfam" id="PF01400">
    <property type="entry name" value="Astacin"/>
    <property type="match status" value="1"/>
</dbReference>
<dbReference type="GO" id="GO:0008270">
    <property type="term" value="F:zinc ion binding"/>
    <property type="evidence" value="ECO:0007669"/>
    <property type="project" value="UniProtKB-UniRule"/>
</dbReference>
<keyword evidence="1 2" id="KW-0862">Zinc</keyword>
<feature type="binding site" evidence="1">
    <location>
        <position position="101"/>
    </location>
    <ligand>
        <name>Zn(2+)</name>
        <dbReference type="ChEBI" id="CHEBI:29105"/>
        <note>catalytic</note>
    </ligand>
</feature>
<dbReference type="SMART" id="SM00235">
    <property type="entry name" value="ZnMc"/>
    <property type="match status" value="1"/>
</dbReference>
<sequence length="496" mass="56643">MQTKVKCFVLLFKECNCLLLLFLLHCYFLLTKDLNAKGVILRAFDQFRVKSCIDFKPRDTEEYYLSFQNLAGCWSYVGRIFKDGQELSIGAGCDHIAIVEHVILHALGFYHEEIRHDRDDYVQINFDNVIAGQEVFLKKLGSDLSDTHNVSYDYLSVMHSGKYALSNGNGSTIITKDPKFQNVIGQRLDMSPRDAQKLKLLYKCSKYYQIVFNLIILGQETGYFIHASTSSDQVGDSAWLGTKIMSTKRECKVQCLQFYYFHSGNEEFQDEHDTTGTLRLMGQITGPPTSHWKLHHVSLNATKNFQVVFEVRKGAGNSTGGFSIDDINLSETECPHVTLQIDDLERLLNTSSFGTAIYSPRQYSKEGYAYRIVIGLYQAFIGMYVEILSGDNDDQLKWPCLQKQVTFQMLDQTPNMKMQMSKQWSEVTHESHKLSNGIGAWANPRENGSIVFYENDESVYGGILFGYSYFAFLEELQTREFLKGGSAIFMFSFEGK</sequence>
<feature type="binding site" evidence="1">
    <location>
        <position position="105"/>
    </location>
    <ligand>
        <name>Zn(2+)</name>
        <dbReference type="ChEBI" id="CHEBI:29105"/>
        <note>catalytic</note>
    </ligand>
</feature>
<keyword evidence="7" id="KW-1185">Reference proteome</keyword>
<dbReference type="CDD" id="cd06263">
    <property type="entry name" value="MAM"/>
    <property type="match status" value="1"/>
</dbReference>
<dbReference type="SUPFAM" id="SSF49599">
    <property type="entry name" value="TRAF domain-like"/>
    <property type="match status" value="1"/>
</dbReference>
<dbReference type="EC" id="3.4.24.-" evidence="2"/>
<evidence type="ECO:0000313" key="6">
    <source>
        <dbReference type="Ensembl" id="ENSXCOP00000010325.1"/>
    </source>
</evidence>
<evidence type="ECO:0000259" key="4">
    <source>
        <dbReference type="PROSITE" id="PS50060"/>
    </source>
</evidence>
<dbReference type="GO" id="GO:0016020">
    <property type="term" value="C:membrane"/>
    <property type="evidence" value="ECO:0007669"/>
    <property type="project" value="InterPro"/>
</dbReference>
<dbReference type="InterPro" id="IPR001506">
    <property type="entry name" value="Peptidase_M12A"/>
</dbReference>
<dbReference type="Pfam" id="PF22486">
    <property type="entry name" value="MATH_2"/>
    <property type="match status" value="1"/>
</dbReference>
<reference evidence="6" key="1">
    <citation type="submission" date="2025-08" db="UniProtKB">
        <authorList>
            <consortium name="Ensembl"/>
        </authorList>
    </citation>
    <scope>IDENTIFICATION</scope>
</reference>
<protein>
    <recommendedName>
        <fullName evidence="2">Metalloendopeptidase</fullName>
        <ecNumber evidence="2">3.4.24.-</ecNumber>
    </recommendedName>
</protein>
<dbReference type="Gene3D" id="2.60.120.200">
    <property type="match status" value="1"/>
</dbReference>
<keyword evidence="3" id="KW-0812">Transmembrane</keyword>
<dbReference type="Pfam" id="PF00629">
    <property type="entry name" value="MAM"/>
    <property type="match status" value="1"/>
</dbReference>
<dbReference type="InterPro" id="IPR008974">
    <property type="entry name" value="TRAF-like"/>
</dbReference>
<dbReference type="GO" id="GO:0006508">
    <property type="term" value="P:proteolysis"/>
    <property type="evidence" value="ECO:0007669"/>
    <property type="project" value="UniProtKB-KW"/>
</dbReference>
<dbReference type="InterPro" id="IPR000998">
    <property type="entry name" value="MAM_dom"/>
</dbReference>
<dbReference type="Gene3D" id="2.60.210.10">
    <property type="entry name" value="Apoptosis, Tumor Necrosis Factor Receptor Associated Protein 2, Chain A"/>
    <property type="match status" value="1"/>
</dbReference>
<evidence type="ECO:0000256" key="1">
    <source>
        <dbReference type="PROSITE-ProRule" id="PRU01211"/>
    </source>
</evidence>
<keyword evidence="2" id="KW-0482">Metalloprotease</keyword>
<keyword evidence="2" id="KW-0645">Protease</keyword>